<dbReference type="PANTHER" id="PTHR31286">
    <property type="entry name" value="GLYCINE-RICH CELL WALL STRUCTURAL PROTEIN 1.8-LIKE"/>
    <property type="match status" value="1"/>
</dbReference>
<protein>
    <submittedName>
        <fullName evidence="1">Uncharacterized protein</fullName>
    </submittedName>
</protein>
<dbReference type="Proteomes" id="UP000326939">
    <property type="component" value="Chromosome 11"/>
</dbReference>
<sequence length="163" mass="18162">MCSDDVLEGDRQLKPAAVWGNSTRDMWVREGIARCVTRGDLHLPHVGVKGLPLPLWSVKGLSLAASMVGKPLSCDQQTHNCTKLEYARVCVEIDTSLPYVHSFEIESMLSPEPMQVMVEYEWKPVMCSKCSVFDHSCDDPIDTLKGIDQPRPAIAHIIENPKS</sequence>
<evidence type="ECO:0000313" key="1">
    <source>
        <dbReference type="EMBL" id="KAB5534597.1"/>
    </source>
</evidence>
<name>A0A5N5KW01_9ROSI</name>
<dbReference type="InterPro" id="IPR040256">
    <property type="entry name" value="At4g02000-like"/>
</dbReference>
<dbReference type="PANTHER" id="PTHR31286:SF99">
    <property type="entry name" value="DUF4283 DOMAIN-CONTAINING PROTEIN"/>
    <property type="match status" value="1"/>
</dbReference>
<proteinExistence type="predicted"/>
<evidence type="ECO:0000313" key="2">
    <source>
        <dbReference type="Proteomes" id="UP000326939"/>
    </source>
</evidence>
<gene>
    <name evidence="1" type="ORF">DKX38_017683</name>
</gene>
<accession>A0A5N5KW01</accession>
<dbReference type="AlphaFoldDB" id="A0A5N5KW01"/>
<dbReference type="EMBL" id="VDCV01000011">
    <property type="protein sequence ID" value="KAB5534597.1"/>
    <property type="molecule type" value="Genomic_DNA"/>
</dbReference>
<organism evidence="1 2">
    <name type="scientific">Salix brachista</name>
    <dbReference type="NCBI Taxonomy" id="2182728"/>
    <lineage>
        <taxon>Eukaryota</taxon>
        <taxon>Viridiplantae</taxon>
        <taxon>Streptophyta</taxon>
        <taxon>Embryophyta</taxon>
        <taxon>Tracheophyta</taxon>
        <taxon>Spermatophyta</taxon>
        <taxon>Magnoliopsida</taxon>
        <taxon>eudicotyledons</taxon>
        <taxon>Gunneridae</taxon>
        <taxon>Pentapetalae</taxon>
        <taxon>rosids</taxon>
        <taxon>fabids</taxon>
        <taxon>Malpighiales</taxon>
        <taxon>Salicaceae</taxon>
        <taxon>Saliceae</taxon>
        <taxon>Salix</taxon>
    </lineage>
</organism>
<reference evidence="2" key="1">
    <citation type="journal article" date="2019" name="Gigascience">
        <title>De novo genome assembly of the endangered Acer yangbiense, a plant species with extremely small populations endemic to Yunnan Province, China.</title>
        <authorList>
            <person name="Yang J."/>
            <person name="Wariss H.M."/>
            <person name="Tao L."/>
            <person name="Zhang R."/>
            <person name="Yun Q."/>
            <person name="Hollingsworth P."/>
            <person name="Dao Z."/>
            <person name="Luo G."/>
            <person name="Guo H."/>
            <person name="Ma Y."/>
            <person name="Sun W."/>
        </authorList>
    </citation>
    <scope>NUCLEOTIDE SEQUENCE [LARGE SCALE GENOMIC DNA]</scope>
    <source>
        <strain evidence="2">cv. br00</strain>
    </source>
</reference>
<comment type="caution">
    <text evidence="1">The sequence shown here is derived from an EMBL/GenBank/DDBJ whole genome shotgun (WGS) entry which is preliminary data.</text>
</comment>
<keyword evidence="2" id="KW-1185">Reference proteome</keyword>